<evidence type="ECO:0000259" key="2">
    <source>
        <dbReference type="Pfam" id="PF14730"/>
    </source>
</evidence>
<dbReference type="RefSeq" id="WP_138364418.1">
    <property type="nucleotide sequence ID" value="NZ_VCEJ01000002.1"/>
</dbReference>
<evidence type="ECO:0000313" key="4">
    <source>
        <dbReference type="Proteomes" id="UP000306402"/>
    </source>
</evidence>
<protein>
    <submittedName>
        <fullName evidence="3">DUF4468 domain-containing protein</fullName>
    </submittedName>
</protein>
<feature type="signal peptide" evidence="1">
    <location>
        <begin position="1"/>
        <end position="19"/>
    </location>
</feature>
<dbReference type="AlphaFoldDB" id="A0A5R9L476"/>
<evidence type="ECO:0000256" key="1">
    <source>
        <dbReference type="SAM" id="SignalP"/>
    </source>
</evidence>
<feature type="chain" id="PRO_5024458106" evidence="1">
    <location>
        <begin position="20"/>
        <end position="159"/>
    </location>
</feature>
<dbReference type="InterPro" id="IPR027823">
    <property type="entry name" value="DUF4468"/>
</dbReference>
<name>A0A5R9L476_9BACT</name>
<keyword evidence="4" id="KW-1185">Reference proteome</keyword>
<dbReference type="OrthoDB" id="947895at2"/>
<feature type="domain" description="DUF4468" evidence="2">
    <location>
        <begin position="25"/>
        <end position="111"/>
    </location>
</feature>
<dbReference type="Pfam" id="PF14730">
    <property type="entry name" value="DUF4468"/>
    <property type="match status" value="1"/>
</dbReference>
<gene>
    <name evidence="3" type="ORF">FEN17_06255</name>
</gene>
<reference evidence="3 4" key="1">
    <citation type="submission" date="2019-05" db="EMBL/GenBank/DDBJ databases">
        <authorList>
            <person name="Qu J.-H."/>
        </authorList>
    </citation>
    <scope>NUCLEOTIDE SEQUENCE [LARGE SCALE GENOMIC DNA]</scope>
    <source>
        <strain evidence="3 4">T17</strain>
    </source>
</reference>
<comment type="caution">
    <text evidence="3">The sequence shown here is derived from an EMBL/GenBank/DDBJ whole genome shotgun (WGS) entry which is preliminary data.</text>
</comment>
<proteinExistence type="predicted"/>
<dbReference type="EMBL" id="VCEJ01000002">
    <property type="protein sequence ID" value="TLV03211.1"/>
    <property type="molecule type" value="Genomic_DNA"/>
</dbReference>
<dbReference type="Proteomes" id="UP000306402">
    <property type="component" value="Unassembled WGS sequence"/>
</dbReference>
<organism evidence="3 4">
    <name type="scientific">Dyadobacter luticola</name>
    <dbReference type="NCBI Taxonomy" id="1979387"/>
    <lineage>
        <taxon>Bacteria</taxon>
        <taxon>Pseudomonadati</taxon>
        <taxon>Bacteroidota</taxon>
        <taxon>Cytophagia</taxon>
        <taxon>Cytophagales</taxon>
        <taxon>Spirosomataceae</taxon>
        <taxon>Dyadobacter</taxon>
    </lineage>
</organism>
<dbReference type="Gene3D" id="3.30.530.80">
    <property type="match status" value="1"/>
</dbReference>
<keyword evidence="1" id="KW-0732">Signal</keyword>
<evidence type="ECO:0000313" key="3">
    <source>
        <dbReference type="EMBL" id="TLV03211.1"/>
    </source>
</evidence>
<sequence>MFKLSFIILAFLMSASAFAIEEKTYSETVDCGSVSQLELFRRVRLAITQIGPDNKILLADKETGDFASQGPVNITLPRSEGSPGGYYQFLYVLSVECVNRKYRATISHVEYLDHGKFVPAERLELSSQSDVQKVKADLDTKMQKVLADLQQNVKDYKPF</sequence>
<accession>A0A5R9L476</accession>